<dbReference type="Gene3D" id="1.10.1740.10">
    <property type="match status" value="1"/>
</dbReference>
<dbReference type="InterPro" id="IPR013325">
    <property type="entry name" value="RNA_pol_sigma_r2"/>
</dbReference>
<reference evidence="4 5" key="1">
    <citation type="submission" date="2019-04" db="EMBL/GenBank/DDBJ databases">
        <title>Azoarcus nasutitermitis sp. nov. isolated from termite nest.</title>
        <authorList>
            <person name="Lin S.-Y."/>
            <person name="Hameed A."/>
            <person name="Hsu Y.-H."/>
            <person name="Young C.-C."/>
        </authorList>
    </citation>
    <scope>NUCLEOTIDE SEQUENCE [LARGE SCALE GENOMIC DNA]</scope>
    <source>
        <strain evidence="4 5">CC-YHH838</strain>
    </source>
</reference>
<gene>
    <name evidence="4" type="ORF">E6C76_05280</name>
</gene>
<dbReference type="Gene3D" id="2.60.120.1440">
    <property type="match status" value="1"/>
</dbReference>
<dbReference type="EMBL" id="SSOC01000002">
    <property type="protein sequence ID" value="THF66258.1"/>
    <property type="molecule type" value="Genomic_DNA"/>
</dbReference>
<dbReference type="InterPro" id="IPR006860">
    <property type="entry name" value="FecR"/>
</dbReference>
<evidence type="ECO:0000259" key="2">
    <source>
        <dbReference type="Pfam" id="PF04773"/>
    </source>
</evidence>
<dbReference type="SUPFAM" id="SSF88659">
    <property type="entry name" value="Sigma3 and sigma4 domains of RNA polymerase sigma factors"/>
    <property type="match status" value="1"/>
</dbReference>
<dbReference type="InterPro" id="IPR014284">
    <property type="entry name" value="RNA_pol_sigma-70_dom"/>
</dbReference>
<dbReference type="InterPro" id="IPR013324">
    <property type="entry name" value="RNA_pol_sigma_r3/r4-like"/>
</dbReference>
<dbReference type="Pfam" id="PF04773">
    <property type="entry name" value="FecR"/>
    <property type="match status" value="1"/>
</dbReference>
<dbReference type="PANTHER" id="PTHR30273">
    <property type="entry name" value="PERIPLASMIC SIGNAL SENSOR AND SIGMA FACTOR ACTIVATOR FECR-RELATED"/>
    <property type="match status" value="1"/>
</dbReference>
<dbReference type="AlphaFoldDB" id="A0A4V3WC95"/>
<proteinExistence type="predicted"/>
<dbReference type="InterPro" id="IPR036388">
    <property type="entry name" value="WH-like_DNA-bd_sf"/>
</dbReference>
<organism evidence="4 5">
    <name type="scientific">Pseudothauera nasutitermitis</name>
    <dbReference type="NCBI Taxonomy" id="2565930"/>
    <lineage>
        <taxon>Bacteria</taxon>
        <taxon>Pseudomonadati</taxon>
        <taxon>Pseudomonadota</taxon>
        <taxon>Betaproteobacteria</taxon>
        <taxon>Rhodocyclales</taxon>
        <taxon>Zoogloeaceae</taxon>
        <taxon>Pseudothauera</taxon>
    </lineage>
</organism>
<dbReference type="GO" id="GO:0016987">
    <property type="term" value="F:sigma factor activity"/>
    <property type="evidence" value="ECO:0007669"/>
    <property type="project" value="InterPro"/>
</dbReference>
<evidence type="ECO:0000259" key="1">
    <source>
        <dbReference type="Pfam" id="PF04542"/>
    </source>
</evidence>
<dbReference type="Gene3D" id="1.10.10.10">
    <property type="entry name" value="Winged helix-like DNA-binding domain superfamily/Winged helix DNA-binding domain"/>
    <property type="match status" value="1"/>
</dbReference>
<dbReference type="PANTHER" id="PTHR30273:SF2">
    <property type="entry name" value="PROTEIN FECR"/>
    <property type="match status" value="1"/>
</dbReference>
<name>A0A4V3WC95_9RHOO</name>
<keyword evidence="5" id="KW-1185">Reference proteome</keyword>
<feature type="domain" description="RNA polymerase sigma factor 70 region 4 type 2" evidence="3">
    <location>
        <begin position="118"/>
        <end position="168"/>
    </location>
</feature>
<accession>A0A4V3WC95</accession>
<dbReference type="InterPro" id="IPR013249">
    <property type="entry name" value="RNA_pol_sigma70_r4_t2"/>
</dbReference>
<dbReference type="RefSeq" id="WP_136347207.1">
    <property type="nucleotide sequence ID" value="NZ_SSOC01000002.1"/>
</dbReference>
<comment type="caution">
    <text evidence="4">The sequence shown here is derived from an EMBL/GenBank/DDBJ whole genome shotgun (WGS) entry which is preliminary data.</text>
</comment>
<dbReference type="InterPro" id="IPR007627">
    <property type="entry name" value="RNA_pol_sigma70_r2"/>
</dbReference>
<dbReference type="InterPro" id="IPR012373">
    <property type="entry name" value="Ferrdict_sens_TM"/>
</dbReference>
<feature type="domain" description="RNA polymerase sigma-70 region 2" evidence="1">
    <location>
        <begin position="13"/>
        <end position="82"/>
    </location>
</feature>
<dbReference type="NCBIfam" id="TIGR02937">
    <property type="entry name" value="sigma70-ECF"/>
    <property type="match status" value="1"/>
</dbReference>
<feature type="domain" description="FecR protein" evidence="2">
    <location>
        <begin position="235"/>
        <end position="315"/>
    </location>
</feature>
<evidence type="ECO:0000313" key="4">
    <source>
        <dbReference type="EMBL" id="THF66258.1"/>
    </source>
</evidence>
<dbReference type="SUPFAM" id="SSF88946">
    <property type="entry name" value="Sigma2 domain of RNA polymerase sigma factors"/>
    <property type="match status" value="1"/>
</dbReference>
<sequence>MSGFASNPLLACYREHYAGLLRFLTKRTRCADTAQDLMQETWLCLAEKDGTAFLREPGQGLRAYVYTVAANLEIDRYRQAARAAERFVPIEDLACLESLASTPDAGDVFLARDTLRHIDAALAQLPQRTREVFLASRLEGVRRAELAERFGISLKTVERDITTALEHLERALHAQRGELPPAASTTGRPRRKNLARLLSLVGGLLALPTAWQGWRHFVPVWRGEWNTASARFHGQTLPDGSTVLLDSATAIELAYYATRRVATLRQGAAFFQVARDEGRPFTVHALDVRITVLGTRFGVDVETGQVRVDVESGRVLVQAADGSRRELGAGESLSVREHGGFTGHTAHGHPSPWRDGWLNFDDIPLEQAVQRLARYMPTAVRVEADVAALRVYGRVRIADSKDWLRQLPSILPVRLMDEADGGLRIVRRA</sequence>
<dbReference type="GO" id="GO:0006352">
    <property type="term" value="P:DNA-templated transcription initiation"/>
    <property type="evidence" value="ECO:0007669"/>
    <property type="project" value="InterPro"/>
</dbReference>
<evidence type="ECO:0000259" key="3">
    <source>
        <dbReference type="Pfam" id="PF08281"/>
    </source>
</evidence>
<protein>
    <submittedName>
        <fullName evidence="4">Sigma-70 family RNA polymerase sigma factor</fullName>
    </submittedName>
</protein>
<dbReference type="Pfam" id="PF08281">
    <property type="entry name" value="Sigma70_r4_2"/>
    <property type="match status" value="1"/>
</dbReference>
<dbReference type="Proteomes" id="UP000308430">
    <property type="component" value="Unassembled WGS sequence"/>
</dbReference>
<evidence type="ECO:0000313" key="5">
    <source>
        <dbReference type="Proteomes" id="UP000308430"/>
    </source>
</evidence>
<dbReference type="Pfam" id="PF04542">
    <property type="entry name" value="Sigma70_r2"/>
    <property type="match status" value="1"/>
</dbReference>
<dbReference type="GO" id="GO:0016989">
    <property type="term" value="F:sigma factor antagonist activity"/>
    <property type="evidence" value="ECO:0007669"/>
    <property type="project" value="TreeGrafter"/>
</dbReference>
<dbReference type="OrthoDB" id="1100567at2"/>
<dbReference type="GO" id="GO:0003677">
    <property type="term" value="F:DNA binding"/>
    <property type="evidence" value="ECO:0007669"/>
    <property type="project" value="InterPro"/>
</dbReference>